<dbReference type="RefSeq" id="WP_187713920.1">
    <property type="nucleotide sequence ID" value="NZ_CP060780.1"/>
</dbReference>
<dbReference type="EMBL" id="CP060780">
    <property type="protein sequence ID" value="QNP42488.1"/>
    <property type="molecule type" value="Genomic_DNA"/>
</dbReference>
<accession>A0ABX6T188</accession>
<keyword evidence="3" id="KW-1185">Reference proteome</keyword>
<dbReference type="Proteomes" id="UP000516134">
    <property type="component" value="Chromosome"/>
</dbReference>
<name>A0ABX6T188_9SPHN</name>
<organism evidence="2 3">
    <name type="scientific">Sphingomonas daechungensis</name>
    <dbReference type="NCBI Taxonomy" id="1176646"/>
    <lineage>
        <taxon>Bacteria</taxon>
        <taxon>Pseudomonadati</taxon>
        <taxon>Pseudomonadota</taxon>
        <taxon>Alphaproteobacteria</taxon>
        <taxon>Sphingomonadales</taxon>
        <taxon>Sphingomonadaceae</taxon>
        <taxon>Sphingomonas</taxon>
    </lineage>
</organism>
<sequence length="89" mass="9568">MPAGFGDDGDTFRPRRRLQQADRLRGNRNKVNTVAVLLSLAVHRPNDGEEVATSGSNVARIVGIIAAQRAFGLLNDTVGALDDAVERRA</sequence>
<evidence type="ECO:0000313" key="2">
    <source>
        <dbReference type="EMBL" id="QNP42488.1"/>
    </source>
</evidence>
<evidence type="ECO:0000256" key="1">
    <source>
        <dbReference type="SAM" id="MobiDB-lite"/>
    </source>
</evidence>
<proteinExistence type="predicted"/>
<gene>
    <name evidence="2" type="ORF">H9L15_09390</name>
</gene>
<evidence type="ECO:0000313" key="3">
    <source>
        <dbReference type="Proteomes" id="UP000516134"/>
    </source>
</evidence>
<reference evidence="2 3" key="1">
    <citation type="submission" date="2020-08" db="EMBL/GenBank/DDBJ databases">
        <title>Genome sequence of Sphingomonas daechungensis KACC 18115T.</title>
        <authorList>
            <person name="Hyun D.-W."/>
            <person name="Bae J.-W."/>
        </authorList>
    </citation>
    <scope>NUCLEOTIDE SEQUENCE [LARGE SCALE GENOMIC DNA]</scope>
    <source>
        <strain evidence="2 3">KACC 18115</strain>
    </source>
</reference>
<feature type="region of interest" description="Disordered" evidence="1">
    <location>
        <begin position="1"/>
        <end position="26"/>
    </location>
</feature>
<protein>
    <submittedName>
        <fullName evidence="2">Uncharacterized protein</fullName>
    </submittedName>
</protein>